<dbReference type="Proteomes" id="UP000460298">
    <property type="component" value="Unassembled WGS sequence"/>
</dbReference>
<evidence type="ECO:0000313" key="1">
    <source>
        <dbReference type="EMBL" id="KAB2928503.1"/>
    </source>
</evidence>
<accession>A0A833GWV8</accession>
<protein>
    <submittedName>
        <fullName evidence="1">Uncharacterized protein</fullName>
    </submittedName>
</protein>
<organism evidence="1 2">
    <name type="scientific">Leptonema illini</name>
    <dbReference type="NCBI Taxonomy" id="183"/>
    <lineage>
        <taxon>Bacteria</taxon>
        <taxon>Pseudomonadati</taxon>
        <taxon>Spirochaetota</taxon>
        <taxon>Spirochaetia</taxon>
        <taxon>Leptospirales</taxon>
        <taxon>Leptospiraceae</taxon>
        <taxon>Leptonema</taxon>
    </lineage>
</organism>
<name>A0A833GWV8_9LEPT</name>
<evidence type="ECO:0000313" key="2">
    <source>
        <dbReference type="Proteomes" id="UP000460298"/>
    </source>
</evidence>
<dbReference type="AlphaFoldDB" id="A0A833GWV8"/>
<sequence>MTNESLLQIKTQPDVYVKLFQDAKSKISHVEDGDEYWSLLSLYGIARCPYCNTVYTEKIDTYTLRQWIVAESDGLCIFRPDQIEHCNHFVYAQPFIHLHGIIPQTSDTELKNGIDLTSEVPHVVPFLLESDLETHSVLHSLPICRIEGDQFVPRYTLSMVTMFAPDPEPVLTELGKWGADMESWRSLLTFPPRSDYEDWYDLEKWVKAGKLSWIEPENPEMKLVSGPLEAFPYKNLEGRKRPYSVGYRDGRVFEDVYT</sequence>
<proteinExistence type="predicted"/>
<gene>
    <name evidence="1" type="ORF">F9K24_21900</name>
</gene>
<dbReference type="EMBL" id="WBUI01000049">
    <property type="protein sequence ID" value="KAB2928503.1"/>
    <property type="molecule type" value="Genomic_DNA"/>
</dbReference>
<comment type="caution">
    <text evidence="1">The sequence shown here is derived from an EMBL/GenBank/DDBJ whole genome shotgun (WGS) entry which is preliminary data.</text>
</comment>
<reference evidence="1 2" key="1">
    <citation type="submission" date="2019-10" db="EMBL/GenBank/DDBJ databases">
        <title>Extracellular Electron Transfer in a Candidatus Methanoperedens spp. Enrichment Culture.</title>
        <authorList>
            <person name="Berger S."/>
            <person name="Rangel Shaw D."/>
            <person name="Berben T."/>
            <person name="In 'T Zandt M."/>
            <person name="Frank J."/>
            <person name="Reimann J."/>
            <person name="Jetten M.S.M."/>
            <person name="Welte C.U."/>
        </authorList>
    </citation>
    <scope>NUCLEOTIDE SEQUENCE [LARGE SCALE GENOMIC DNA]</scope>
    <source>
        <strain evidence="1">SB12</strain>
    </source>
</reference>